<evidence type="ECO:0000256" key="2">
    <source>
        <dbReference type="ARBA" id="ARBA00004651"/>
    </source>
</evidence>
<evidence type="ECO:0000256" key="11">
    <source>
        <dbReference type="ARBA" id="ARBA00022842"/>
    </source>
</evidence>
<evidence type="ECO:0000256" key="4">
    <source>
        <dbReference type="ARBA" id="ARBA00010561"/>
    </source>
</evidence>
<protein>
    <recommendedName>
        <fullName evidence="6 19">Adenosylcobinamide-GDP ribazoletransferase</fullName>
        <ecNumber evidence="5 19">2.7.8.26</ecNumber>
    </recommendedName>
    <alternativeName>
        <fullName evidence="16 19">Cobalamin synthase</fullName>
    </alternativeName>
    <alternativeName>
        <fullName evidence="15 19">Cobalamin-5'-phosphate synthase</fullName>
    </alternativeName>
</protein>
<organism evidence="20 21">
    <name type="scientific">Thalassorhabdomicrobium marinisediminis</name>
    <dbReference type="NCBI Taxonomy" id="2170577"/>
    <lineage>
        <taxon>Bacteria</taxon>
        <taxon>Pseudomonadati</taxon>
        <taxon>Pseudomonadota</taxon>
        <taxon>Alphaproteobacteria</taxon>
        <taxon>Rhodobacterales</taxon>
        <taxon>Paracoccaceae</taxon>
        <taxon>Thalassorhabdomicrobium</taxon>
    </lineage>
</organism>
<dbReference type="PANTHER" id="PTHR34148:SF1">
    <property type="entry name" value="ADENOSYLCOBINAMIDE-GDP RIBAZOLETRANSFERASE"/>
    <property type="match status" value="1"/>
</dbReference>
<dbReference type="EC" id="2.7.8.26" evidence="5 19"/>
<dbReference type="EMBL" id="QCYG01000004">
    <property type="protein sequence ID" value="PVA06973.1"/>
    <property type="molecule type" value="Genomic_DNA"/>
</dbReference>
<evidence type="ECO:0000256" key="8">
    <source>
        <dbReference type="ARBA" id="ARBA00022573"/>
    </source>
</evidence>
<evidence type="ECO:0000256" key="9">
    <source>
        <dbReference type="ARBA" id="ARBA00022679"/>
    </source>
</evidence>
<reference evidence="20 21" key="1">
    <citation type="submission" date="2018-04" db="EMBL/GenBank/DDBJ databases">
        <title>Pelagivirga bohaiensis gen. nov., sp. nov., a bacterium isolated from the Bohai Sea.</title>
        <authorList>
            <person name="Ji X."/>
        </authorList>
    </citation>
    <scope>NUCLEOTIDE SEQUENCE [LARGE SCALE GENOMIC DNA]</scope>
    <source>
        <strain evidence="20 21">BH-SD16</strain>
    </source>
</reference>
<keyword evidence="21" id="KW-1185">Reference proteome</keyword>
<evidence type="ECO:0000313" key="20">
    <source>
        <dbReference type="EMBL" id="PVA06973.1"/>
    </source>
</evidence>
<keyword evidence="7 19" id="KW-1003">Cell membrane</keyword>
<evidence type="ECO:0000256" key="14">
    <source>
        <dbReference type="ARBA" id="ARBA00025228"/>
    </source>
</evidence>
<evidence type="ECO:0000256" key="18">
    <source>
        <dbReference type="ARBA" id="ARBA00049504"/>
    </source>
</evidence>
<keyword evidence="13 19" id="KW-0472">Membrane</keyword>
<keyword evidence="12 19" id="KW-1133">Transmembrane helix</keyword>
<evidence type="ECO:0000256" key="1">
    <source>
        <dbReference type="ARBA" id="ARBA00001946"/>
    </source>
</evidence>
<evidence type="ECO:0000256" key="16">
    <source>
        <dbReference type="ARBA" id="ARBA00032853"/>
    </source>
</evidence>
<sequence>MTDTAAPTPRLRDIPAALGLLSRLPIPIDPARATARGAQAVWAYPVAGLVLGGLAAAVTQSALWLGIPAMLAAALALISLVILTGAMHEDGLADTADGLWGGWDAPRRLEIMKDSRIGVYGVMALVGSFALRWHALGLLIVAGATWPAMLLTASLSRAAMLPVMTRLPHARATGLSRSVGSPDNIPTLIGLAIALAATLILWPAAALPLLVVGTLVTFAVIAIARAKIGGQTGDILGATQNLTETALLITLTTLVT</sequence>
<evidence type="ECO:0000256" key="12">
    <source>
        <dbReference type="ARBA" id="ARBA00022989"/>
    </source>
</evidence>
<evidence type="ECO:0000256" key="13">
    <source>
        <dbReference type="ARBA" id="ARBA00023136"/>
    </source>
</evidence>
<dbReference type="PANTHER" id="PTHR34148">
    <property type="entry name" value="ADENOSYLCOBINAMIDE-GDP RIBAZOLETRANSFERASE"/>
    <property type="match status" value="1"/>
</dbReference>
<evidence type="ECO:0000313" key="21">
    <source>
        <dbReference type="Proteomes" id="UP000244817"/>
    </source>
</evidence>
<evidence type="ECO:0000256" key="10">
    <source>
        <dbReference type="ARBA" id="ARBA00022692"/>
    </source>
</evidence>
<comment type="subcellular location">
    <subcellularLocation>
        <location evidence="2 19">Cell membrane</location>
        <topology evidence="2 19">Multi-pass membrane protein</topology>
    </subcellularLocation>
</comment>
<name>A0A2T7FXS4_9RHOB</name>
<keyword evidence="9 19" id="KW-0808">Transferase</keyword>
<dbReference type="GO" id="GO:0051073">
    <property type="term" value="F:adenosylcobinamide-GDP ribazoletransferase activity"/>
    <property type="evidence" value="ECO:0007669"/>
    <property type="project" value="UniProtKB-UniRule"/>
</dbReference>
<proteinExistence type="inferred from homology"/>
<dbReference type="Proteomes" id="UP000244817">
    <property type="component" value="Unassembled WGS sequence"/>
</dbReference>
<evidence type="ECO:0000256" key="5">
    <source>
        <dbReference type="ARBA" id="ARBA00013200"/>
    </source>
</evidence>
<keyword evidence="11 19" id="KW-0460">Magnesium</keyword>
<feature type="transmembrane region" description="Helical" evidence="19">
    <location>
        <begin position="64"/>
        <end position="83"/>
    </location>
</feature>
<dbReference type="InterPro" id="IPR003805">
    <property type="entry name" value="CobS"/>
</dbReference>
<keyword evidence="10 19" id="KW-0812">Transmembrane</keyword>
<dbReference type="OrthoDB" id="9794626at2"/>
<comment type="function">
    <text evidence="14 19">Joins adenosylcobinamide-GDP and alpha-ribazole to generate adenosylcobalamin (Ado-cobalamin). Also synthesizes adenosylcobalamin 5'-phosphate from adenosylcobinamide-GDP and alpha-ribazole 5'-phosphate.</text>
</comment>
<evidence type="ECO:0000256" key="17">
    <source>
        <dbReference type="ARBA" id="ARBA00048623"/>
    </source>
</evidence>
<evidence type="ECO:0000256" key="6">
    <source>
        <dbReference type="ARBA" id="ARBA00015850"/>
    </source>
</evidence>
<feature type="transmembrane region" description="Helical" evidence="19">
    <location>
        <begin position="41"/>
        <end position="58"/>
    </location>
</feature>
<comment type="caution">
    <text evidence="20">The sequence shown here is derived from an EMBL/GenBank/DDBJ whole genome shotgun (WGS) entry which is preliminary data.</text>
</comment>
<comment type="catalytic activity">
    <reaction evidence="18 19">
        <text>alpha-ribazole 5'-phosphate + adenosylcob(III)inamide-GDP = adenosylcob(III)alamin 5'-phosphate + GMP + H(+)</text>
        <dbReference type="Rhea" id="RHEA:23560"/>
        <dbReference type="ChEBI" id="CHEBI:15378"/>
        <dbReference type="ChEBI" id="CHEBI:57918"/>
        <dbReference type="ChEBI" id="CHEBI:58115"/>
        <dbReference type="ChEBI" id="CHEBI:60487"/>
        <dbReference type="ChEBI" id="CHEBI:60493"/>
        <dbReference type="EC" id="2.7.8.26"/>
    </reaction>
</comment>
<accession>A0A2T7FXS4</accession>
<comment type="pathway">
    <text evidence="3 19">Cofactor biosynthesis; adenosylcobalamin biosynthesis; adenosylcobalamin from cob(II)yrinate a,c-diamide: step 7/7.</text>
</comment>
<dbReference type="GO" id="GO:0009236">
    <property type="term" value="P:cobalamin biosynthetic process"/>
    <property type="evidence" value="ECO:0007669"/>
    <property type="project" value="UniProtKB-UniRule"/>
</dbReference>
<dbReference type="HAMAP" id="MF_00719">
    <property type="entry name" value="CobS"/>
    <property type="match status" value="1"/>
</dbReference>
<comment type="catalytic activity">
    <reaction evidence="17 19">
        <text>alpha-ribazole + adenosylcob(III)inamide-GDP = adenosylcob(III)alamin + GMP + H(+)</text>
        <dbReference type="Rhea" id="RHEA:16049"/>
        <dbReference type="ChEBI" id="CHEBI:10329"/>
        <dbReference type="ChEBI" id="CHEBI:15378"/>
        <dbReference type="ChEBI" id="CHEBI:18408"/>
        <dbReference type="ChEBI" id="CHEBI:58115"/>
        <dbReference type="ChEBI" id="CHEBI:60487"/>
        <dbReference type="EC" id="2.7.8.26"/>
    </reaction>
</comment>
<evidence type="ECO:0000256" key="7">
    <source>
        <dbReference type="ARBA" id="ARBA00022475"/>
    </source>
</evidence>
<dbReference type="UniPathway" id="UPA00148">
    <property type="reaction ID" value="UER00238"/>
</dbReference>
<dbReference type="RefSeq" id="WP_108640508.1">
    <property type="nucleotide sequence ID" value="NZ_QCYG01000004.1"/>
</dbReference>
<dbReference type="AlphaFoldDB" id="A0A2T7FXS4"/>
<dbReference type="GO" id="GO:0008818">
    <property type="term" value="F:cobalamin 5'-phosphate synthase activity"/>
    <property type="evidence" value="ECO:0007669"/>
    <property type="project" value="UniProtKB-UniRule"/>
</dbReference>
<evidence type="ECO:0000256" key="19">
    <source>
        <dbReference type="HAMAP-Rule" id="MF_00719"/>
    </source>
</evidence>
<evidence type="ECO:0000256" key="3">
    <source>
        <dbReference type="ARBA" id="ARBA00004663"/>
    </source>
</evidence>
<feature type="transmembrane region" description="Helical" evidence="19">
    <location>
        <begin position="208"/>
        <end position="226"/>
    </location>
</feature>
<comment type="caution">
    <text evidence="19">Lacks conserved residue(s) required for the propagation of feature annotation.</text>
</comment>
<keyword evidence="8 19" id="KW-0169">Cobalamin biosynthesis</keyword>
<gene>
    <name evidence="19" type="primary">cobS</name>
    <name evidence="20" type="ORF">DC363_07470</name>
</gene>
<evidence type="ECO:0000256" key="15">
    <source>
        <dbReference type="ARBA" id="ARBA00032605"/>
    </source>
</evidence>
<comment type="similarity">
    <text evidence="4 19">Belongs to the CobS family.</text>
</comment>
<dbReference type="Pfam" id="PF02654">
    <property type="entry name" value="CobS"/>
    <property type="match status" value="1"/>
</dbReference>
<comment type="cofactor">
    <cofactor evidence="1 19">
        <name>Mg(2+)</name>
        <dbReference type="ChEBI" id="CHEBI:18420"/>
    </cofactor>
</comment>
<dbReference type="GO" id="GO:0005886">
    <property type="term" value="C:plasma membrane"/>
    <property type="evidence" value="ECO:0007669"/>
    <property type="project" value="UniProtKB-SubCell"/>
</dbReference>